<sequence length="127" mass="13608">MIREHIEIVESAIEGERVAVPLDGTVFEMLHSTTSSVAAEPTRFSYFENAGVVWGDYAGDTVVEGRFAGVREGDTVRLSYNHRSVSGALTHGNAVTIVSRTGDGALRLTEFYGSAAGPETSVCVEVR</sequence>
<keyword evidence="2" id="KW-1185">Reference proteome</keyword>
<name>A0ABN2LA37_9MICO</name>
<dbReference type="Proteomes" id="UP001500851">
    <property type="component" value="Unassembled WGS sequence"/>
</dbReference>
<accession>A0ABN2LA37</accession>
<organism evidence="1 2">
    <name type="scientific">Leucobacter iarius</name>
    <dbReference type="NCBI Taxonomy" id="333963"/>
    <lineage>
        <taxon>Bacteria</taxon>
        <taxon>Bacillati</taxon>
        <taxon>Actinomycetota</taxon>
        <taxon>Actinomycetes</taxon>
        <taxon>Micrococcales</taxon>
        <taxon>Microbacteriaceae</taxon>
        <taxon>Leucobacter</taxon>
    </lineage>
</organism>
<comment type="caution">
    <text evidence="1">The sequence shown here is derived from an EMBL/GenBank/DDBJ whole genome shotgun (WGS) entry which is preliminary data.</text>
</comment>
<protein>
    <submittedName>
        <fullName evidence="1">Uncharacterized protein</fullName>
    </submittedName>
</protein>
<dbReference type="RefSeq" id="WP_344029611.1">
    <property type="nucleotide sequence ID" value="NZ_BAAAOB010000001.1"/>
</dbReference>
<dbReference type="InterPro" id="IPR058595">
    <property type="entry name" value="Avidin-like"/>
</dbReference>
<evidence type="ECO:0000313" key="1">
    <source>
        <dbReference type="EMBL" id="GAA1781377.1"/>
    </source>
</evidence>
<proteinExistence type="predicted"/>
<gene>
    <name evidence="1" type="ORF">GCM10009768_07930</name>
</gene>
<dbReference type="EMBL" id="BAAAOB010000001">
    <property type="protein sequence ID" value="GAA1781377.1"/>
    <property type="molecule type" value="Genomic_DNA"/>
</dbReference>
<evidence type="ECO:0000313" key="2">
    <source>
        <dbReference type="Proteomes" id="UP001500851"/>
    </source>
</evidence>
<dbReference type="Pfam" id="PF26421">
    <property type="entry name" value="Avidin_like"/>
    <property type="match status" value="1"/>
</dbReference>
<reference evidence="1 2" key="1">
    <citation type="journal article" date="2019" name="Int. J. Syst. Evol. Microbiol.">
        <title>The Global Catalogue of Microorganisms (GCM) 10K type strain sequencing project: providing services to taxonomists for standard genome sequencing and annotation.</title>
        <authorList>
            <consortium name="The Broad Institute Genomics Platform"/>
            <consortium name="The Broad Institute Genome Sequencing Center for Infectious Disease"/>
            <person name="Wu L."/>
            <person name="Ma J."/>
        </authorList>
    </citation>
    <scope>NUCLEOTIDE SEQUENCE [LARGE SCALE GENOMIC DNA]</scope>
    <source>
        <strain evidence="1 2">JCM 14736</strain>
    </source>
</reference>